<organism evidence="3 4">
    <name type="scientific">Chitinasiproducens palmae</name>
    <dbReference type="NCBI Taxonomy" id="1770053"/>
    <lineage>
        <taxon>Bacteria</taxon>
        <taxon>Pseudomonadati</taxon>
        <taxon>Pseudomonadota</taxon>
        <taxon>Betaproteobacteria</taxon>
        <taxon>Burkholderiales</taxon>
        <taxon>Burkholderiaceae</taxon>
        <taxon>Chitinasiproducens</taxon>
    </lineage>
</organism>
<feature type="region of interest" description="Disordered" evidence="1">
    <location>
        <begin position="1"/>
        <end position="53"/>
    </location>
</feature>
<feature type="transmembrane region" description="Helical" evidence="2">
    <location>
        <begin position="88"/>
        <end position="108"/>
    </location>
</feature>
<dbReference type="EMBL" id="FNLO01000004">
    <property type="protein sequence ID" value="SDV48059.1"/>
    <property type="molecule type" value="Genomic_DNA"/>
</dbReference>
<keyword evidence="4" id="KW-1185">Reference proteome</keyword>
<evidence type="ECO:0000313" key="3">
    <source>
        <dbReference type="EMBL" id="SDV48059.1"/>
    </source>
</evidence>
<evidence type="ECO:0000313" key="4">
    <source>
        <dbReference type="Proteomes" id="UP000243719"/>
    </source>
</evidence>
<dbReference type="Proteomes" id="UP000243719">
    <property type="component" value="Unassembled WGS sequence"/>
</dbReference>
<proteinExistence type="predicted"/>
<protein>
    <submittedName>
        <fullName evidence="3">Uncharacterized protein</fullName>
    </submittedName>
</protein>
<feature type="compositionally biased region" description="Low complexity" evidence="1">
    <location>
        <begin position="30"/>
        <end position="53"/>
    </location>
</feature>
<sequence>MASNDSSRTEGPPRAASDPVAHDSAAWRPTRTAASSSEAGRRTTAAASATHAGSPLLVALTPRQAVAHGTATVPSNSASRKFRRPRRWHAAVLFLLGVLCLAGVSLFTDAQPRRLTQCVQAALADAAGMSPDAAVDASVDAVARYRALDACTTRQP</sequence>
<keyword evidence="2" id="KW-0812">Transmembrane</keyword>
<keyword evidence="2" id="KW-0472">Membrane</keyword>
<dbReference type="AlphaFoldDB" id="A0A1H2PN25"/>
<keyword evidence="2" id="KW-1133">Transmembrane helix</keyword>
<evidence type="ECO:0000256" key="2">
    <source>
        <dbReference type="SAM" id="Phobius"/>
    </source>
</evidence>
<name>A0A1H2PN25_9BURK</name>
<accession>A0A1H2PN25</accession>
<reference evidence="4" key="1">
    <citation type="submission" date="2016-09" db="EMBL/GenBank/DDBJ databases">
        <authorList>
            <person name="Varghese N."/>
            <person name="Submissions S."/>
        </authorList>
    </citation>
    <scope>NUCLEOTIDE SEQUENCE [LARGE SCALE GENOMIC DNA]</scope>
    <source>
        <strain evidence="4">JS23</strain>
    </source>
</reference>
<gene>
    <name evidence="3" type="ORF">SAMN05216551_104126</name>
</gene>
<evidence type="ECO:0000256" key="1">
    <source>
        <dbReference type="SAM" id="MobiDB-lite"/>
    </source>
</evidence>